<sequence length="90" mass="9738">MCPKTFFLVPITTHGNSVVFHFDPPTPYTLTVLAANLAALVHFYSQPTDHPLSTRNSTHASSSSKYCSSIAEWALIRSGPVVGATDSCRN</sequence>
<gene>
    <name evidence="1" type="ORF">JTE90_006911</name>
</gene>
<accession>A0AAV6VNV1</accession>
<dbReference type="EMBL" id="JAFNEN010000043">
    <property type="protein sequence ID" value="KAG8198160.1"/>
    <property type="molecule type" value="Genomic_DNA"/>
</dbReference>
<organism evidence="1 2">
    <name type="scientific">Oedothorax gibbosus</name>
    <dbReference type="NCBI Taxonomy" id="931172"/>
    <lineage>
        <taxon>Eukaryota</taxon>
        <taxon>Metazoa</taxon>
        <taxon>Ecdysozoa</taxon>
        <taxon>Arthropoda</taxon>
        <taxon>Chelicerata</taxon>
        <taxon>Arachnida</taxon>
        <taxon>Araneae</taxon>
        <taxon>Araneomorphae</taxon>
        <taxon>Entelegynae</taxon>
        <taxon>Araneoidea</taxon>
        <taxon>Linyphiidae</taxon>
        <taxon>Erigoninae</taxon>
        <taxon>Oedothorax</taxon>
    </lineage>
</organism>
<reference evidence="1 2" key="1">
    <citation type="journal article" date="2022" name="Nat. Ecol. Evol.">
        <title>A masculinizing supergene underlies an exaggerated male reproductive morph in a spider.</title>
        <authorList>
            <person name="Hendrickx F."/>
            <person name="De Corte Z."/>
            <person name="Sonet G."/>
            <person name="Van Belleghem S.M."/>
            <person name="Kostlbacher S."/>
            <person name="Vangestel C."/>
        </authorList>
    </citation>
    <scope>NUCLEOTIDE SEQUENCE [LARGE SCALE GENOMIC DNA]</scope>
    <source>
        <strain evidence="1">W744_W776</strain>
    </source>
</reference>
<comment type="caution">
    <text evidence="1">The sequence shown here is derived from an EMBL/GenBank/DDBJ whole genome shotgun (WGS) entry which is preliminary data.</text>
</comment>
<protein>
    <submittedName>
        <fullName evidence="1">Uncharacterized protein</fullName>
    </submittedName>
</protein>
<dbReference type="Proteomes" id="UP000827092">
    <property type="component" value="Unassembled WGS sequence"/>
</dbReference>
<name>A0AAV6VNV1_9ARAC</name>
<evidence type="ECO:0000313" key="1">
    <source>
        <dbReference type="EMBL" id="KAG8198160.1"/>
    </source>
</evidence>
<evidence type="ECO:0000313" key="2">
    <source>
        <dbReference type="Proteomes" id="UP000827092"/>
    </source>
</evidence>
<dbReference type="AlphaFoldDB" id="A0AAV6VNV1"/>
<proteinExistence type="predicted"/>
<keyword evidence="2" id="KW-1185">Reference proteome</keyword>